<sequence>MLPPFSDYHLLVQKGTNSIGGVGLLIHHSIKYKEVVRDLNFLMVEIETTSVSTLIGAVYVTTGTIPPFHLFTKFRDKYFCIFGDFNAKHVDWKCEMNNVSGNRIVSW</sequence>
<protein>
    <recommendedName>
        <fullName evidence="3">Endonuclease/exonuclease/phosphatase domain-containing protein</fullName>
    </recommendedName>
</protein>
<dbReference type="AlphaFoldDB" id="A0A819AVC3"/>
<proteinExistence type="predicted"/>
<reference evidence="1" key="1">
    <citation type="submission" date="2021-02" db="EMBL/GenBank/DDBJ databases">
        <authorList>
            <person name="Nowell W R."/>
        </authorList>
    </citation>
    <scope>NUCLEOTIDE SEQUENCE</scope>
</reference>
<organism evidence="1 2">
    <name type="scientific">Rotaria socialis</name>
    <dbReference type="NCBI Taxonomy" id="392032"/>
    <lineage>
        <taxon>Eukaryota</taxon>
        <taxon>Metazoa</taxon>
        <taxon>Spiralia</taxon>
        <taxon>Gnathifera</taxon>
        <taxon>Rotifera</taxon>
        <taxon>Eurotatoria</taxon>
        <taxon>Bdelloidea</taxon>
        <taxon>Philodinida</taxon>
        <taxon>Philodinidae</taxon>
        <taxon>Rotaria</taxon>
    </lineage>
</organism>
<dbReference type="Proteomes" id="UP000663865">
    <property type="component" value="Unassembled WGS sequence"/>
</dbReference>
<comment type="caution">
    <text evidence="1">The sequence shown here is derived from an EMBL/GenBank/DDBJ whole genome shotgun (WGS) entry which is preliminary data.</text>
</comment>
<dbReference type="InterPro" id="IPR036691">
    <property type="entry name" value="Endo/exonu/phosph_ase_sf"/>
</dbReference>
<evidence type="ECO:0008006" key="3">
    <source>
        <dbReference type="Google" id="ProtNLM"/>
    </source>
</evidence>
<accession>A0A819AVC3</accession>
<dbReference type="Gene3D" id="3.60.10.10">
    <property type="entry name" value="Endonuclease/exonuclease/phosphatase"/>
    <property type="match status" value="1"/>
</dbReference>
<name>A0A819AVC3_9BILA</name>
<dbReference type="EMBL" id="CAJNYV010006002">
    <property type="protein sequence ID" value="CAF3793571.1"/>
    <property type="molecule type" value="Genomic_DNA"/>
</dbReference>
<evidence type="ECO:0000313" key="1">
    <source>
        <dbReference type="EMBL" id="CAF3793571.1"/>
    </source>
</evidence>
<gene>
    <name evidence="1" type="ORF">KIK155_LOCUS32008</name>
</gene>
<evidence type="ECO:0000313" key="2">
    <source>
        <dbReference type="Proteomes" id="UP000663865"/>
    </source>
</evidence>
<dbReference type="SUPFAM" id="SSF56219">
    <property type="entry name" value="DNase I-like"/>
    <property type="match status" value="1"/>
</dbReference>